<dbReference type="EMBL" id="CP003563">
    <property type="protein sequence ID" value="AFL53815.1"/>
    <property type="molecule type" value="Genomic_DNA"/>
</dbReference>
<dbReference type="HOGENOM" id="CLU_3276721_0_0_5"/>
<gene>
    <name evidence="1" type="ORF">USDA257_c52910</name>
</gene>
<sequence>MRSFAKRNQVRASAIPEFAMRMSGLSSRVDPGFPREGQGMR</sequence>
<dbReference type="AlphaFoldDB" id="I3XD59"/>
<organism evidence="1 2">
    <name type="scientific">Sinorhizobium fredii (strain USDA 257)</name>
    <dbReference type="NCBI Taxonomy" id="1185652"/>
    <lineage>
        <taxon>Bacteria</taxon>
        <taxon>Pseudomonadati</taxon>
        <taxon>Pseudomonadota</taxon>
        <taxon>Alphaproteobacteria</taxon>
        <taxon>Hyphomicrobiales</taxon>
        <taxon>Rhizobiaceae</taxon>
        <taxon>Sinorhizobium/Ensifer group</taxon>
        <taxon>Sinorhizobium</taxon>
    </lineage>
</organism>
<dbReference type="KEGG" id="sfd:USDA257_c52910"/>
<proteinExistence type="predicted"/>
<dbReference type="PATRIC" id="fig|1185652.3.peg.5490"/>
<reference evidence="1 2" key="1">
    <citation type="journal article" date="2012" name="J. Bacteriol.">
        <title>Complete genome sequence of the broad-host-range strain Sinorhizobium fredii USDA257.</title>
        <authorList>
            <person name="Schuldes J."/>
            <person name="Rodriguez Orbegoso M."/>
            <person name="Schmeisser C."/>
            <person name="Krishnan H.B."/>
            <person name="Daniel R."/>
            <person name="Streit W.R."/>
        </authorList>
    </citation>
    <scope>NUCLEOTIDE SEQUENCE [LARGE SCALE GENOMIC DNA]</scope>
    <source>
        <strain evidence="1 2">USDA 257</strain>
    </source>
</reference>
<accession>I3XD59</accession>
<name>I3XD59_SINF2</name>
<evidence type="ECO:0000313" key="2">
    <source>
        <dbReference type="Proteomes" id="UP000006180"/>
    </source>
</evidence>
<evidence type="ECO:0000313" key="1">
    <source>
        <dbReference type="EMBL" id="AFL53815.1"/>
    </source>
</evidence>
<protein>
    <submittedName>
        <fullName evidence="1">Uncharacterized protein</fullName>
    </submittedName>
</protein>
<dbReference type="Proteomes" id="UP000006180">
    <property type="component" value="Chromosome"/>
</dbReference>